<evidence type="ECO:0008006" key="3">
    <source>
        <dbReference type="Google" id="ProtNLM"/>
    </source>
</evidence>
<dbReference type="Proteomes" id="UP000219775">
    <property type="component" value="Unassembled WGS sequence"/>
</dbReference>
<reference evidence="1 2" key="1">
    <citation type="submission" date="2017-09" db="EMBL/GenBank/DDBJ databases">
        <title>Large-scale bioinformatics analysis of Bacillus genomes uncovers conserved roles of natural products in bacterial physiology.</title>
        <authorList>
            <consortium name="Agbiome Team Llc"/>
            <person name="Bleich R.M."/>
            <person name="Grubbs K.J."/>
            <person name="Santa Maria K.C."/>
            <person name="Allen S.E."/>
            <person name="Farag S."/>
            <person name="Shank E.A."/>
            <person name="Bowers A."/>
        </authorList>
    </citation>
    <scope>NUCLEOTIDE SEQUENCE [LARGE SCALE GENOMIC DNA]</scope>
    <source>
        <strain evidence="1 2">AFS009893</strain>
    </source>
</reference>
<dbReference type="RefSeq" id="WP_098128906.1">
    <property type="nucleotide sequence ID" value="NZ_NUDP01000029.1"/>
</dbReference>
<gene>
    <name evidence="1" type="ORF">CN613_07020</name>
</gene>
<sequence length="180" mass="21422">MRRRRVYGKNSNKEMHQQKFTCNHLQQELQMCYGSDAPFYYYSIPERERQKRFELNADLCIMDGEHYFIRGCIEIPVLNSNETFMWDVWVSLSKVNFDRTMELWETEGREGEEPYFGWLSTSIPGYPETLNLKTNVHTRAVGVRPLIELEPTNHPLAVEQREGITVERVKEIKEMMIQHD</sequence>
<protein>
    <recommendedName>
        <fullName evidence="3">DUF2199 domain-containing protein</fullName>
    </recommendedName>
</protein>
<evidence type="ECO:0000313" key="1">
    <source>
        <dbReference type="EMBL" id="PEM70823.1"/>
    </source>
</evidence>
<dbReference type="EMBL" id="NUDP01000029">
    <property type="protein sequence ID" value="PEM70823.1"/>
    <property type="molecule type" value="Genomic_DNA"/>
</dbReference>
<comment type="caution">
    <text evidence="1">The sequence shown here is derived from an EMBL/GenBank/DDBJ whole genome shotgun (WGS) entry which is preliminary data.</text>
</comment>
<dbReference type="InterPro" id="IPR018697">
    <property type="entry name" value="DUF2199"/>
</dbReference>
<proteinExistence type="predicted"/>
<dbReference type="AlphaFoldDB" id="A0A2A8C7Z9"/>
<accession>A0A2A8C7Z9</accession>
<dbReference type="Pfam" id="PF09965">
    <property type="entry name" value="DUF2199"/>
    <property type="match status" value="1"/>
</dbReference>
<evidence type="ECO:0000313" key="2">
    <source>
        <dbReference type="Proteomes" id="UP000219775"/>
    </source>
</evidence>
<organism evidence="1 2">
    <name type="scientific">Bacillus pseudomycoides</name>
    <dbReference type="NCBI Taxonomy" id="64104"/>
    <lineage>
        <taxon>Bacteria</taxon>
        <taxon>Bacillati</taxon>
        <taxon>Bacillota</taxon>
        <taxon>Bacilli</taxon>
        <taxon>Bacillales</taxon>
        <taxon>Bacillaceae</taxon>
        <taxon>Bacillus</taxon>
        <taxon>Bacillus cereus group</taxon>
    </lineage>
</organism>
<name>A0A2A8C7Z9_9BACI</name>